<dbReference type="SUPFAM" id="SSF57701">
    <property type="entry name" value="Zn2/Cys6 DNA-binding domain"/>
    <property type="match status" value="1"/>
</dbReference>
<dbReference type="SMART" id="SM00066">
    <property type="entry name" value="GAL4"/>
    <property type="match status" value="1"/>
</dbReference>
<proteinExistence type="predicted"/>
<evidence type="ECO:0000256" key="5">
    <source>
        <dbReference type="ARBA" id="ARBA00023242"/>
    </source>
</evidence>
<comment type="subcellular location">
    <subcellularLocation>
        <location evidence="1">Nucleus</location>
    </subcellularLocation>
</comment>
<dbReference type="PROSITE" id="PS50048">
    <property type="entry name" value="ZN2_CY6_FUNGAL_2"/>
    <property type="match status" value="1"/>
</dbReference>
<keyword evidence="3" id="KW-0805">Transcription regulation</keyword>
<dbReference type="PANTHER" id="PTHR47338:SF16">
    <property type="entry name" value="TRANSCRIPTION FACTOR, PUTATIVE (AFU_ORTHOLOGUE AFUA_2G09360)-RELATED"/>
    <property type="match status" value="1"/>
</dbReference>
<feature type="domain" description="Zn(2)-C6 fungal-type" evidence="6">
    <location>
        <begin position="6"/>
        <end position="38"/>
    </location>
</feature>
<evidence type="ECO:0000256" key="1">
    <source>
        <dbReference type="ARBA" id="ARBA00004123"/>
    </source>
</evidence>
<dbReference type="PROSITE" id="PS00463">
    <property type="entry name" value="ZN2_CY6_FUNGAL_1"/>
    <property type="match status" value="1"/>
</dbReference>
<dbReference type="GO" id="GO:0000981">
    <property type="term" value="F:DNA-binding transcription factor activity, RNA polymerase II-specific"/>
    <property type="evidence" value="ECO:0007669"/>
    <property type="project" value="InterPro"/>
</dbReference>
<dbReference type="Pfam" id="PF00172">
    <property type="entry name" value="Zn_clus"/>
    <property type="match status" value="1"/>
</dbReference>
<reference evidence="7" key="1">
    <citation type="journal article" date="2021" name="Nat. Commun.">
        <title>Genetic determinants of endophytism in the Arabidopsis root mycobiome.</title>
        <authorList>
            <person name="Mesny F."/>
            <person name="Miyauchi S."/>
            <person name="Thiergart T."/>
            <person name="Pickel B."/>
            <person name="Atanasova L."/>
            <person name="Karlsson M."/>
            <person name="Huettel B."/>
            <person name="Barry K.W."/>
            <person name="Haridas S."/>
            <person name="Chen C."/>
            <person name="Bauer D."/>
            <person name="Andreopoulos W."/>
            <person name="Pangilinan J."/>
            <person name="LaButti K."/>
            <person name="Riley R."/>
            <person name="Lipzen A."/>
            <person name="Clum A."/>
            <person name="Drula E."/>
            <person name="Henrissat B."/>
            <person name="Kohler A."/>
            <person name="Grigoriev I.V."/>
            <person name="Martin F.M."/>
            <person name="Hacquard S."/>
        </authorList>
    </citation>
    <scope>NUCLEOTIDE SEQUENCE</scope>
    <source>
        <strain evidence="7">MPI-CAGE-AT-0021</strain>
    </source>
</reference>
<dbReference type="GO" id="GO:0006351">
    <property type="term" value="P:DNA-templated transcription"/>
    <property type="evidence" value="ECO:0007669"/>
    <property type="project" value="InterPro"/>
</dbReference>
<evidence type="ECO:0000259" key="6">
    <source>
        <dbReference type="PROSITE" id="PS50048"/>
    </source>
</evidence>
<keyword evidence="5" id="KW-0539">Nucleus</keyword>
<dbReference type="Proteomes" id="UP000717696">
    <property type="component" value="Unassembled WGS sequence"/>
</dbReference>
<keyword evidence="2" id="KW-0479">Metal-binding</keyword>
<evidence type="ECO:0000313" key="7">
    <source>
        <dbReference type="EMBL" id="KAH7118662.1"/>
    </source>
</evidence>
<accession>A0A9P9DGP8</accession>
<name>A0A9P9DGP8_9HYPO</name>
<dbReference type="InterPro" id="IPR036864">
    <property type="entry name" value="Zn2-C6_fun-type_DNA-bd_sf"/>
</dbReference>
<keyword evidence="8" id="KW-1185">Reference proteome</keyword>
<evidence type="ECO:0000256" key="3">
    <source>
        <dbReference type="ARBA" id="ARBA00023015"/>
    </source>
</evidence>
<dbReference type="SMART" id="SM00906">
    <property type="entry name" value="Fungal_trans"/>
    <property type="match status" value="1"/>
</dbReference>
<organism evidence="7 8">
    <name type="scientific">Dactylonectria estremocensis</name>
    <dbReference type="NCBI Taxonomy" id="1079267"/>
    <lineage>
        <taxon>Eukaryota</taxon>
        <taxon>Fungi</taxon>
        <taxon>Dikarya</taxon>
        <taxon>Ascomycota</taxon>
        <taxon>Pezizomycotina</taxon>
        <taxon>Sordariomycetes</taxon>
        <taxon>Hypocreomycetidae</taxon>
        <taxon>Hypocreales</taxon>
        <taxon>Nectriaceae</taxon>
        <taxon>Dactylonectria</taxon>
    </lineage>
</organism>
<dbReference type="PANTHER" id="PTHR47338">
    <property type="entry name" value="ZN(II)2CYS6 TRANSCRIPTION FACTOR (EUROFUNG)-RELATED"/>
    <property type="match status" value="1"/>
</dbReference>
<evidence type="ECO:0000256" key="2">
    <source>
        <dbReference type="ARBA" id="ARBA00022723"/>
    </source>
</evidence>
<keyword evidence="4" id="KW-0804">Transcription</keyword>
<dbReference type="CDD" id="cd12148">
    <property type="entry name" value="fungal_TF_MHR"/>
    <property type="match status" value="1"/>
</dbReference>
<dbReference type="OrthoDB" id="1924787at2759"/>
<dbReference type="Gene3D" id="4.10.240.10">
    <property type="entry name" value="Zn(2)-C6 fungal-type DNA-binding domain"/>
    <property type="match status" value="1"/>
</dbReference>
<dbReference type="Pfam" id="PF04082">
    <property type="entry name" value="Fungal_trans"/>
    <property type="match status" value="1"/>
</dbReference>
<gene>
    <name evidence="7" type="ORF">B0J13DRAFT_458140</name>
</gene>
<dbReference type="GO" id="GO:0003677">
    <property type="term" value="F:DNA binding"/>
    <property type="evidence" value="ECO:0007669"/>
    <property type="project" value="InterPro"/>
</dbReference>
<dbReference type="EMBL" id="JAGMUU010000031">
    <property type="protein sequence ID" value="KAH7118662.1"/>
    <property type="molecule type" value="Genomic_DNA"/>
</dbReference>
<sequence>MRPLSACLACRERRKRCERPRRGTSCKFCITRNLECSMSSKTDGESDKPYGLLKHHRIHTNLNSASAGPLSQDLSEELAGLYFQHIQGGFPNLFHEPTFMADVRDGTIPLILFYGVIGLSARFSRHPSLSNLDPWERGRPYAKEAERLLDLHVVSLTTIQACMLLALNFVVEGESKTECVYFAIASRMGMLLDLPNALAKTPFEQELNRRIWWSIVTTDTWNSASLCLPRAVNPQDNVPLPVDEWTFAQMSPAAPFTTDLSDDRRLSQIAEPSLSALARLVKLNKILYEIYKLNAMIVDERLQVDSVESLIESLSTSLEEWLSELPCRMQYTEANLSHWAEQGFGRIFLTIHINYNHAAQLLFYQFLDFSQAANEGYSLDSAQAYANKCKHHAAALCELIYQAREQHGIDLRYSLIGHVLVMTSTVQIHHLLFSLDDNDIAHAKVRLERNFEMITSLHTYWPNVSASFSRLRAFHSACLKSRHSPFRLDRWMLRFMLEFSRPMDERDEEVAADPEDSKPFHQLRYLIDP</sequence>
<evidence type="ECO:0000313" key="8">
    <source>
        <dbReference type="Proteomes" id="UP000717696"/>
    </source>
</evidence>
<dbReference type="GO" id="GO:0008270">
    <property type="term" value="F:zinc ion binding"/>
    <property type="evidence" value="ECO:0007669"/>
    <property type="project" value="InterPro"/>
</dbReference>
<protein>
    <recommendedName>
        <fullName evidence="6">Zn(2)-C6 fungal-type domain-containing protein</fullName>
    </recommendedName>
</protein>
<dbReference type="GO" id="GO:0005634">
    <property type="term" value="C:nucleus"/>
    <property type="evidence" value="ECO:0007669"/>
    <property type="project" value="UniProtKB-SubCell"/>
</dbReference>
<comment type="caution">
    <text evidence="7">The sequence shown here is derived from an EMBL/GenBank/DDBJ whole genome shotgun (WGS) entry which is preliminary data.</text>
</comment>
<dbReference type="InterPro" id="IPR007219">
    <property type="entry name" value="XnlR_reg_dom"/>
</dbReference>
<dbReference type="InterPro" id="IPR050815">
    <property type="entry name" value="TF_fung"/>
</dbReference>
<dbReference type="InterPro" id="IPR001138">
    <property type="entry name" value="Zn2Cys6_DnaBD"/>
</dbReference>
<evidence type="ECO:0000256" key="4">
    <source>
        <dbReference type="ARBA" id="ARBA00023163"/>
    </source>
</evidence>
<dbReference type="AlphaFoldDB" id="A0A9P9DGP8"/>